<dbReference type="Proteomes" id="UP001285521">
    <property type="component" value="Unassembled WGS sequence"/>
</dbReference>
<dbReference type="RefSeq" id="WP_319964379.1">
    <property type="nucleotide sequence ID" value="NZ_JAXAVW010000003.1"/>
</dbReference>
<reference evidence="1 2" key="1">
    <citation type="submission" date="2023-11" db="EMBL/GenBank/DDBJ databases">
        <title>Lentzea sokolovensis, sp. nov., Lentzea kristufkii, sp. nov., and Lentzea miocenensis, sp. nov., rare actinobacteria from Sokolov Coal Basin, Miocene lacustrine sediment, Czech Republic.</title>
        <authorList>
            <person name="Lara A."/>
            <person name="Kotroba L."/>
            <person name="Nouioui I."/>
            <person name="Neumann-Schaal M."/>
            <person name="Mast Y."/>
            <person name="Chronakova A."/>
        </authorList>
    </citation>
    <scope>NUCLEOTIDE SEQUENCE [LARGE SCALE GENOMIC DNA]</scope>
    <source>
        <strain evidence="1 2">BCCO 10_0856</strain>
    </source>
</reference>
<gene>
    <name evidence="1" type="ORF">SK803_04070</name>
</gene>
<accession>A0ABU4SU02</accession>
<evidence type="ECO:0000313" key="1">
    <source>
        <dbReference type="EMBL" id="MDX8029370.1"/>
    </source>
</evidence>
<proteinExistence type="predicted"/>
<keyword evidence="2" id="KW-1185">Reference proteome</keyword>
<sequence length="83" mass="9811">MTMVEEYLREVDLAENLYEFHHEAFMDLDATDREALVEYYGLEVVDIQDFRKYRNIVTSQNARLEERAKAAYRRLAASLGMCL</sequence>
<organism evidence="1 2">
    <name type="scientific">Lentzea miocenica</name>
    <dbReference type="NCBI Taxonomy" id="3095431"/>
    <lineage>
        <taxon>Bacteria</taxon>
        <taxon>Bacillati</taxon>
        <taxon>Actinomycetota</taxon>
        <taxon>Actinomycetes</taxon>
        <taxon>Pseudonocardiales</taxon>
        <taxon>Pseudonocardiaceae</taxon>
        <taxon>Lentzea</taxon>
    </lineage>
</organism>
<comment type="caution">
    <text evidence="1">The sequence shown here is derived from an EMBL/GenBank/DDBJ whole genome shotgun (WGS) entry which is preliminary data.</text>
</comment>
<evidence type="ECO:0000313" key="2">
    <source>
        <dbReference type="Proteomes" id="UP001285521"/>
    </source>
</evidence>
<reference evidence="1 2" key="2">
    <citation type="submission" date="2023-11" db="EMBL/GenBank/DDBJ databases">
        <authorList>
            <person name="Lara A.C."/>
            <person name="Chronakova A."/>
        </authorList>
    </citation>
    <scope>NUCLEOTIDE SEQUENCE [LARGE SCALE GENOMIC DNA]</scope>
    <source>
        <strain evidence="1 2">BCCO 10_0856</strain>
    </source>
</reference>
<dbReference type="EMBL" id="JAXAVW010000003">
    <property type="protein sequence ID" value="MDX8029370.1"/>
    <property type="molecule type" value="Genomic_DNA"/>
</dbReference>
<name>A0ABU4SU02_9PSEU</name>
<protein>
    <submittedName>
        <fullName evidence="1">Uncharacterized protein</fullName>
    </submittedName>
</protein>